<evidence type="ECO:0000256" key="1">
    <source>
        <dbReference type="SAM" id="MobiDB-lite"/>
    </source>
</evidence>
<dbReference type="EMBL" id="VXIS01000002">
    <property type="protein sequence ID" value="KAA8914900.1"/>
    <property type="molecule type" value="Genomic_DNA"/>
</dbReference>
<name>A0A5J5FCK4_9PEZI</name>
<dbReference type="Proteomes" id="UP000326924">
    <property type="component" value="Unassembled WGS sequence"/>
</dbReference>
<feature type="compositionally biased region" description="Basic and acidic residues" evidence="1">
    <location>
        <begin position="543"/>
        <end position="568"/>
    </location>
</feature>
<dbReference type="AlphaFoldDB" id="A0A5J5FCK4"/>
<feature type="compositionally biased region" description="Low complexity" evidence="1">
    <location>
        <begin position="394"/>
        <end position="404"/>
    </location>
</feature>
<feature type="region of interest" description="Disordered" evidence="1">
    <location>
        <begin position="182"/>
        <end position="568"/>
    </location>
</feature>
<reference evidence="2 3" key="1">
    <citation type="submission" date="2019-09" db="EMBL/GenBank/DDBJ databases">
        <title>Draft genome of the ectomycorrhizal ascomycete Sphaerosporella brunnea.</title>
        <authorList>
            <consortium name="DOE Joint Genome Institute"/>
            <person name="Benucci G.M."/>
            <person name="Marozzi G."/>
            <person name="Antonielli L."/>
            <person name="Sanchez S."/>
            <person name="Marco P."/>
            <person name="Wang X."/>
            <person name="Falini L.B."/>
            <person name="Barry K."/>
            <person name="Haridas S."/>
            <person name="Lipzen A."/>
            <person name="Labutti K."/>
            <person name="Grigoriev I.V."/>
            <person name="Murat C."/>
            <person name="Martin F."/>
            <person name="Albertini E."/>
            <person name="Donnini D."/>
            <person name="Bonito G."/>
        </authorList>
    </citation>
    <scope>NUCLEOTIDE SEQUENCE [LARGE SCALE GENOMIC DNA]</scope>
    <source>
        <strain evidence="2 3">Sb_GMNB300</strain>
    </source>
</reference>
<keyword evidence="3" id="KW-1185">Reference proteome</keyword>
<accession>A0A5J5FCK4</accession>
<sequence>MDRVSTAAAASAGKPLFGETNRDEPVENKGYTQRDASRTTGASITRDDAPGRYTLNQPAPAKSGLHPSTVSEVEAMEKGTSGHGLTGSGKMPGSYGTVHTAGSGYGSQTGTFTGFADEPGLSSANTTERYRIAPSTTGMRPSTVREIDDTGSMGRNIHIRAPSPSARSIDLMSGHRDIYNPEPLLDTNGSHPDTTMHRDTTGASSGVIGAAAPSGLASKKDAAARRGEDYSTRSERDVIPGHHDHTSGLEHRDTTDLGHRDLTSGRDEHRLGSELTGVTAAGMASRETREPREHTTTKTKTTASPLSGGPGDIHSVDAPPGPTRTEVTTKVAAEDSSASSVPGQPNMGAPSQASDRKGVTFKAGDDTSAGQSTVPGTSPGSLDHNTGLGGSHGRPGAASSPSSGDVPERDAEQRRHHQGSHEAMDTPSAGGDGVPTSAETADMNRHKSVPLIDEHPESSGPTTLPSGQKLPSGPGTGEGTGEKHVKSTGVAADGGDFDATAPGAGREALRLLDAQGVHHGQDKGPQRLQSTTPGKPSIGISTAKDHHPPDDKPSLGEKIKEKLHIGHH</sequence>
<evidence type="ECO:0000313" key="3">
    <source>
        <dbReference type="Proteomes" id="UP000326924"/>
    </source>
</evidence>
<proteinExistence type="predicted"/>
<gene>
    <name evidence="2" type="ORF">FN846DRAFT_925466</name>
</gene>
<feature type="region of interest" description="Disordered" evidence="1">
    <location>
        <begin position="1"/>
        <end position="67"/>
    </location>
</feature>
<feature type="compositionally biased region" description="Polar residues" evidence="1">
    <location>
        <begin position="336"/>
        <end position="353"/>
    </location>
</feature>
<protein>
    <submittedName>
        <fullName evidence="2">Uncharacterized protein</fullName>
    </submittedName>
</protein>
<evidence type="ECO:0000313" key="2">
    <source>
        <dbReference type="EMBL" id="KAA8914900.1"/>
    </source>
</evidence>
<organism evidence="2 3">
    <name type="scientific">Sphaerosporella brunnea</name>
    <dbReference type="NCBI Taxonomy" id="1250544"/>
    <lineage>
        <taxon>Eukaryota</taxon>
        <taxon>Fungi</taxon>
        <taxon>Dikarya</taxon>
        <taxon>Ascomycota</taxon>
        <taxon>Pezizomycotina</taxon>
        <taxon>Pezizomycetes</taxon>
        <taxon>Pezizales</taxon>
        <taxon>Pyronemataceae</taxon>
        <taxon>Sphaerosporella</taxon>
    </lineage>
</organism>
<dbReference type="InParanoid" id="A0A5J5FCK4"/>
<feature type="compositionally biased region" description="Basic and acidic residues" evidence="1">
    <location>
        <begin position="286"/>
        <end position="296"/>
    </location>
</feature>
<dbReference type="OrthoDB" id="5388207at2759"/>
<feature type="compositionally biased region" description="Basic and acidic residues" evidence="1">
    <location>
        <begin position="406"/>
        <end position="424"/>
    </location>
</feature>
<feature type="compositionally biased region" description="Basic and acidic residues" evidence="1">
    <location>
        <begin position="218"/>
        <end position="272"/>
    </location>
</feature>
<feature type="compositionally biased region" description="Polar residues" evidence="1">
    <location>
        <begin position="368"/>
        <end position="384"/>
    </location>
</feature>
<comment type="caution">
    <text evidence="2">The sequence shown here is derived from an EMBL/GenBank/DDBJ whole genome shotgun (WGS) entry which is preliminary data.</text>
</comment>